<organism evidence="1 2">
    <name type="scientific">Colletotrichum nymphaeae SA-01</name>
    <dbReference type="NCBI Taxonomy" id="1460502"/>
    <lineage>
        <taxon>Eukaryota</taxon>
        <taxon>Fungi</taxon>
        <taxon>Dikarya</taxon>
        <taxon>Ascomycota</taxon>
        <taxon>Pezizomycotina</taxon>
        <taxon>Sordariomycetes</taxon>
        <taxon>Hypocreomycetidae</taxon>
        <taxon>Glomerellales</taxon>
        <taxon>Glomerellaceae</taxon>
        <taxon>Colletotrichum</taxon>
        <taxon>Colletotrichum acutatum species complex</taxon>
    </lineage>
</organism>
<keyword evidence="2" id="KW-1185">Reference proteome</keyword>
<dbReference type="InterPro" id="IPR032675">
    <property type="entry name" value="LRR_dom_sf"/>
</dbReference>
<evidence type="ECO:0000313" key="1">
    <source>
        <dbReference type="EMBL" id="KXH33135.1"/>
    </source>
</evidence>
<comment type="caution">
    <text evidence="1">The sequence shown here is derived from an EMBL/GenBank/DDBJ whole genome shotgun (WGS) entry which is preliminary data.</text>
</comment>
<dbReference type="AlphaFoldDB" id="A0A135SB47"/>
<dbReference type="SUPFAM" id="SSF52047">
    <property type="entry name" value="RNI-like"/>
    <property type="match status" value="1"/>
</dbReference>
<name>A0A135SB47_9PEZI</name>
<protein>
    <submittedName>
        <fullName evidence="1">Uncharacterized protein</fullName>
    </submittedName>
</protein>
<evidence type="ECO:0000313" key="2">
    <source>
        <dbReference type="Proteomes" id="UP000070054"/>
    </source>
</evidence>
<dbReference type="Gene3D" id="3.80.10.10">
    <property type="entry name" value="Ribonuclease Inhibitor"/>
    <property type="match status" value="1"/>
</dbReference>
<accession>A0A135SB47</accession>
<proteinExistence type="predicted"/>
<dbReference type="Proteomes" id="UP000070054">
    <property type="component" value="Unassembled WGS sequence"/>
</dbReference>
<gene>
    <name evidence="1" type="ORF">CNYM01_13019</name>
</gene>
<sequence length="429" mass="50042">MPFPHLLQKNQITLSNKMVKASLTSLPYELLLIIAEKLVEDDLFPSYKTECTYETSTHQLDRYWRILYQLNYFYPIDYEETSYIPDNGAGLVSLAKAGNRRLSGACYEILYKMPFCGRGFLGFWSTLECLNLAYENKIQHLKLFGGRDARKRDLGLYEDATRKKFAKTVSSKLQDLRSLDIGCVRLYRISFWIQMLSSLPSLRHLALRYYIGLEEIFPHLPQLDEAHFYQCELPGKHIFERMPSLKVLVNEKSYCTEDDDTQVCDLSSLADTVETCAWLIDGSAHYYYPLRQLRRVKHLKVLLIQDLFGALECEIIPSYDGFPNLAATVETIEFTVGINPDALNHTCMNEQDSLEELQYTIDKMEECCRKDWRKVRLVDIRMLALLYLREPSIWYQTSSRYSIMTKGFRLIKCAKKRFQQELGIELLIS</sequence>
<dbReference type="OrthoDB" id="10439258at2759"/>
<dbReference type="EMBL" id="JEMN01001568">
    <property type="protein sequence ID" value="KXH33135.1"/>
    <property type="molecule type" value="Genomic_DNA"/>
</dbReference>
<reference evidence="1 2" key="1">
    <citation type="submission" date="2014-02" db="EMBL/GenBank/DDBJ databases">
        <title>The genome sequence of Colletotrichum nymphaeae SA-01.</title>
        <authorList>
            <person name="Baroncelli R."/>
            <person name="Thon M.R."/>
        </authorList>
    </citation>
    <scope>NUCLEOTIDE SEQUENCE [LARGE SCALE GENOMIC DNA]</scope>
    <source>
        <strain evidence="1 2">SA-01</strain>
    </source>
</reference>